<dbReference type="GO" id="GO:0003756">
    <property type="term" value="F:protein disulfide isomerase activity"/>
    <property type="evidence" value="ECO:0007669"/>
    <property type="project" value="TreeGrafter"/>
</dbReference>
<comment type="caution">
    <text evidence="5">The sequence shown here is derived from an EMBL/GenBank/DDBJ whole genome shotgun (WGS) entry which is preliminary data.</text>
</comment>
<dbReference type="EMBL" id="JAYKXP010000015">
    <property type="protein sequence ID" value="KAK7049871.1"/>
    <property type="molecule type" value="Genomic_DNA"/>
</dbReference>
<dbReference type="GO" id="GO:0006457">
    <property type="term" value="P:protein folding"/>
    <property type="evidence" value="ECO:0007669"/>
    <property type="project" value="TreeGrafter"/>
</dbReference>
<feature type="chain" id="PRO_5043642711" description="Thioredoxin domain-containing protein" evidence="3">
    <location>
        <begin position="25"/>
        <end position="274"/>
    </location>
</feature>
<evidence type="ECO:0000256" key="2">
    <source>
        <dbReference type="ARBA" id="ARBA00022729"/>
    </source>
</evidence>
<dbReference type="PANTHER" id="PTHR45672:SF3">
    <property type="entry name" value="THIOREDOXIN DOMAIN-CONTAINING PROTEIN 5"/>
    <property type="match status" value="1"/>
</dbReference>
<feature type="signal peptide" evidence="3">
    <location>
        <begin position="1"/>
        <end position="24"/>
    </location>
</feature>
<accession>A0AAW0DGE2</accession>
<dbReference type="InterPro" id="IPR036249">
    <property type="entry name" value="Thioredoxin-like_sf"/>
</dbReference>
<evidence type="ECO:0000313" key="5">
    <source>
        <dbReference type="EMBL" id="KAK7049871.1"/>
    </source>
</evidence>
<sequence length="274" mass="30914">MKYFTLSLLSFVTIALSLKLSSEAFEPTISEGVWVVNFESPYCSHCKHFKPLWNELVEEKLGSPNPGIRFAEVNCVTDGDLCNANKVTGYPQMNVYHDGQFMAQYQGRREAHLLREFFDLYSEPEVETSPTIAQWRSSKLSSGNYSSTISEGVWMVYHETLNCGPICEAFRPLWDEFSWTYARDIHFADIDCLKYGDVCDAHGISRGAPQVNFYQTGKLLGTYVYHGEEIEEARNTLQRDVDALERLVTHGAGLGLALSGDQQSDVEGQVVLNH</sequence>
<dbReference type="PROSITE" id="PS51352">
    <property type="entry name" value="THIOREDOXIN_2"/>
    <property type="match status" value="1"/>
</dbReference>
<feature type="domain" description="Thioredoxin" evidence="4">
    <location>
        <begin position="9"/>
        <end position="123"/>
    </location>
</feature>
<dbReference type="Pfam" id="PF00085">
    <property type="entry name" value="Thioredoxin"/>
    <property type="match status" value="2"/>
</dbReference>
<evidence type="ECO:0000259" key="4">
    <source>
        <dbReference type="PROSITE" id="PS51352"/>
    </source>
</evidence>
<keyword evidence="6" id="KW-1185">Reference proteome</keyword>
<proteinExistence type="inferred from homology"/>
<dbReference type="InterPro" id="IPR051063">
    <property type="entry name" value="PDI"/>
</dbReference>
<dbReference type="Gene3D" id="3.40.30.10">
    <property type="entry name" value="Glutaredoxin"/>
    <property type="match status" value="2"/>
</dbReference>
<dbReference type="SUPFAM" id="SSF52833">
    <property type="entry name" value="Thioredoxin-like"/>
    <property type="match status" value="2"/>
</dbReference>
<evidence type="ECO:0000256" key="1">
    <source>
        <dbReference type="ARBA" id="ARBA00006347"/>
    </source>
</evidence>
<comment type="similarity">
    <text evidence="1">Belongs to the protein disulfide isomerase family.</text>
</comment>
<evidence type="ECO:0000313" key="6">
    <source>
        <dbReference type="Proteomes" id="UP001383192"/>
    </source>
</evidence>
<keyword evidence="2 3" id="KW-0732">Signal</keyword>
<evidence type="ECO:0000256" key="3">
    <source>
        <dbReference type="SAM" id="SignalP"/>
    </source>
</evidence>
<dbReference type="InterPro" id="IPR013766">
    <property type="entry name" value="Thioredoxin_domain"/>
</dbReference>
<dbReference type="AlphaFoldDB" id="A0AAW0DGE2"/>
<protein>
    <recommendedName>
        <fullName evidence="4">Thioredoxin domain-containing protein</fullName>
    </recommendedName>
</protein>
<reference evidence="5 6" key="1">
    <citation type="submission" date="2024-01" db="EMBL/GenBank/DDBJ databases">
        <title>A draft genome for a cacao thread blight-causing isolate of Paramarasmius palmivorus.</title>
        <authorList>
            <person name="Baruah I.K."/>
            <person name="Bukari Y."/>
            <person name="Amoako-Attah I."/>
            <person name="Meinhardt L.W."/>
            <person name="Bailey B.A."/>
            <person name="Cohen S.P."/>
        </authorList>
    </citation>
    <scope>NUCLEOTIDE SEQUENCE [LARGE SCALE GENOMIC DNA]</scope>
    <source>
        <strain evidence="5 6">GH-12</strain>
    </source>
</reference>
<name>A0AAW0DGE2_9AGAR</name>
<gene>
    <name evidence="5" type="ORF">VNI00_005301</name>
</gene>
<dbReference type="PANTHER" id="PTHR45672">
    <property type="entry name" value="PROTEIN DISULFIDE-ISOMERASE C17H9.14C-RELATED"/>
    <property type="match status" value="1"/>
</dbReference>
<organism evidence="5 6">
    <name type="scientific">Paramarasmius palmivorus</name>
    <dbReference type="NCBI Taxonomy" id="297713"/>
    <lineage>
        <taxon>Eukaryota</taxon>
        <taxon>Fungi</taxon>
        <taxon>Dikarya</taxon>
        <taxon>Basidiomycota</taxon>
        <taxon>Agaricomycotina</taxon>
        <taxon>Agaricomycetes</taxon>
        <taxon>Agaricomycetidae</taxon>
        <taxon>Agaricales</taxon>
        <taxon>Marasmiineae</taxon>
        <taxon>Marasmiaceae</taxon>
        <taxon>Paramarasmius</taxon>
    </lineage>
</organism>
<dbReference type="Proteomes" id="UP001383192">
    <property type="component" value="Unassembled WGS sequence"/>
</dbReference>
<dbReference type="GO" id="GO:0005783">
    <property type="term" value="C:endoplasmic reticulum"/>
    <property type="evidence" value="ECO:0007669"/>
    <property type="project" value="TreeGrafter"/>
</dbReference>